<evidence type="ECO:0000256" key="2">
    <source>
        <dbReference type="ARBA" id="ARBA00035108"/>
    </source>
</evidence>
<evidence type="ECO:0000256" key="1">
    <source>
        <dbReference type="ARBA" id="ARBA00022987"/>
    </source>
</evidence>
<dbReference type="Gene3D" id="1.10.287.110">
    <property type="entry name" value="DnaJ domain"/>
    <property type="match status" value="1"/>
</dbReference>
<sequence length="365" mass="38977">MSLQDGSLGSTPPIYVYAIVPACPGVAEKFGSMSPGSRLDAISAGPFAAVIGDGVDVGEPGQTREQLAPRLLSHQRTIEQIMRASPLLPVKFGTLAPDEGSVRVILEKGKAAFQAAFDRLGACVQMELLVSWDLKKVLPELARDEAIASLKRKLEREGAADDQAARAELGKLVKSVLDGRRATLASSLLEQLRSAAEDVIAYPPTADQVVLHLVLLTRADGVQAFYQHLEALDAAYDGRLMFRCVGPSAPYSFATVEIQAVDPATLVQARRLLDVEQSATSDEVRAAYRRLARSLHPDLAGAGADDGARMAALTEAYQLLVANATFRRGDGEQSANARGGLAETTNATSIHVFVRRQESAFDGAR</sequence>
<dbReference type="Proteomes" id="UP000190092">
    <property type="component" value="Unassembled WGS sequence"/>
</dbReference>
<keyword evidence="6" id="KW-1185">Reference proteome</keyword>
<dbReference type="InterPro" id="IPR009430">
    <property type="entry name" value="GvpL/GvpF"/>
</dbReference>
<dbReference type="GO" id="GO:0031411">
    <property type="term" value="C:gas vesicle"/>
    <property type="evidence" value="ECO:0007669"/>
    <property type="project" value="UniProtKB-SubCell"/>
</dbReference>
<dbReference type="PANTHER" id="PTHR36852:SF1">
    <property type="entry name" value="PROTEIN GVPL 2"/>
    <property type="match status" value="1"/>
</dbReference>
<dbReference type="RefSeq" id="WP_085933335.1">
    <property type="nucleotide sequence ID" value="NZ_FUWJ01000001.1"/>
</dbReference>
<proteinExistence type="inferred from homology"/>
<feature type="domain" description="J" evidence="4">
    <location>
        <begin position="268"/>
        <end position="335"/>
    </location>
</feature>
<dbReference type="PROSITE" id="PS50076">
    <property type="entry name" value="DNAJ_2"/>
    <property type="match status" value="1"/>
</dbReference>
<keyword evidence="1" id="KW-0304">Gas vesicle</keyword>
<dbReference type="EMBL" id="FUWJ01000001">
    <property type="protein sequence ID" value="SJZ58620.1"/>
    <property type="molecule type" value="Genomic_DNA"/>
</dbReference>
<evidence type="ECO:0000313" key="6">
    <source>
        <dbReference type="Proteomes" id="UP000190092"/>
    </source>
</evidence>
<dbReference type="AlphaFoldDB" id="A0A1T4LV49"/>
<dbReference type="SMART" id="SM00271">
    <property type="entry name" value="DnaJ"/>
    <property type="match status" value="1"/>
</dbReference>
<dbReference type="STRING" id="225324.SAMN02745126_01738"/>
<gene>
    <name evidence="5" type="ORF">SAMN02745126_01738</name>
</gene>
<dbReference type="SUPFAM" id="SSF46565">
    <property type="entry name" value="Chaperone J-domain"/>
    <property type="match status" value="1"/>
</dbReference>
<dbReference type="OrthoDB" id="8456091at2"/>
<dbReference type="Pfam" id="PF00226">
    <property type="entry name" value="DnaJ"/>
    <property type="match status" value="1"/>
</dbReference>
<accession>A0A1T4LV49</accession>
<dbReference type="Pfam" id="PF06386">
    <property type="entry name" value="GvpL_GvpF"/>
    <property type="match status" value="1"/>
</dbReference>
<protein>
    <submittedName>
        <fullName evidence="5">DnaJ domain-containing protein</fullName>
    </submittedName>
</protein>
<evidence type="ECO:0000313" key="5">
    <source>
        <dbReference type="EMBL" id="SJZ58620.1"/>
    </source>
</evidence>
<evidence type="ECO:0000256" key="3">
    <source>
        <dbReference type="ARBA" id="ARBA00035643"/>
    </source>
</evidence>
<dbReference type="CDD" id="cd06257">
    <property type="entry name" value="DnaJ"/>
    <property type="match status" value="1"/>
</dbReference>
<comment type="similarity">
    <text evidence="3">Belongs to the gas vesicle GvpF/GvpL family.</text>
</comment>
<dbReference type="PANTHER" id="PTHR36852">
    <property type="entry name" value="PROTEIN GVPL 2"/>
    <property type="match status" value="1"/>
</dbReference>
<reference evidence="6" key="1">
    <citation type="submission" date="2017-02" db="EMBL/GenBank/DDBJ databases">
        <authorList>
            <person name="Varghese N."/>
            <person name="Submissions S."/>
        </authorList>
    </citation>
    <scope>NUCLEOTIDE SEQUENCE [LARGE SCALE GENOMIC DNA]</scope>
    <source>
        <strain evidence="6">ATCC 27094</strain>
    </source>
</reference>
<organism evidence="5 6">
    <name type="scientific">Enhydrobacter aerosaccus</name>
    <dbReference type="NCBI Taxonomy" id="225324"/>
    <lineage>
        <taxon>Bacteria</taxon>
        <taxon>Pseudomonadati</taxon>
        <taxon>Pseudomonadota</taxon>
        <taxon>Alphaproteobacteria</taxon>
        <taxon>Hyphomicrobiales</taxon>
        <taxon>Enhydrobacter</taxon>
    </lineage>
</organism>
<name>A0A1T4LV49_9HYPH</name>
<evidence type="ECO:0000259" key="4">
    <source>
        <dbReference type="PROSITE" id="PS50076"/>
    </source>
</evidence>
<dbReference type="GO" id="GO:0031412">
    <property type="term" value="P:gas vesicle organization"/>
    <property type="evidence" value="ECO:0007669"/>
    <property type="project" value="InterPro"/>
</dbReference>
<comment type="subcellular location">
    <subcellularLocation>
        <location evidence="2">Gas vesicle</location>
    </subcellularLocation>
</comment>
<dbReference type="InterPro" id="IPR036869">
    <property type="entry name" value="J_dom_sf"/>
</dbReference>
<dbReference type="InterPro" id="IPR001623">
    <property type="entry name" value="DnaJ_domain"/>
</dbReference>